<evidence type="ECO:0000256" key="3">
    <source>
        <dbReference type="ARBA" id="ARBA00022692"/>
    </source>
</evidence>
<feature type="transmembrane region" description="Helical" evidence="7">
    <location>
        <begin position="416"/>
        <end position="435"/>
    </location>
</feature>
<evidence type="ECO:0000256" key="5">
    <source>
        <dbReference type="ARBA" id="ARBA00023136"/>
    </source>
</evidence>
<accession>A0AAV2TT09</accession>
<gene>
    <name evidence="9" type="ORF">CDAUBV1_LOCUS14139</name>
</gene>
<comment type="similarity">
    <text evidence="2 7">Belongs to the anoctamin family.</text>
</comment>
<sequence length="705" mass="80744">MKVPKEEAVSSISELEIEFCLLIPSNLSSRSFSKDKFQLKVAHQLAACFKNVSLRANASDKSYFITETCCPMGNERPHFADHSTHFVIIKVPAGCLAQLAMDLDPSLQGDESALTTSISELSLGQLAWLADLSIRTCHLQVEDFRRLLDLVHLDFDEKNSEKRDSEINLFTLQRLGLVSELVLRHNADKRRQVWLKNFREFRFFPDCGSLRQYFGDSVGFYFTWMKTYVIFLLGPTVFSLVCFLISALMYLVSGSENDSRPSDLDISSSGQISVRFIYTVFVICWALVCTKLWSRQHASLVEEWSQNSLIRKTANDLAWLFTALDQRPEYHGEWRRSRVTGEMELHFPARKRRWRYLLSGSVIVICLLLAGFVNILLLNLEGFIHQERSPWMYYNFVSQLAAPGALFDPEAGGVCSYLPGIFHSLLVFVMNQIIFREVAEHLTEFENHQSREEHETALVLKRFLFEMVDAYGCLAYLGFVLADRAALKSLLLTMLATDSVRRLTLECGIPWIMYRIRILHEKRVFALAKRQEERTDSGEEDHRISCNRELCADPYEPFDDYLEMVLQHGYLVLFAFVCPAFSATIAFISTLLEAHFDAFKMLMVTRRPPARLLLRGEFVWLDLLAAQAWLSIPTNIALFVAALAVSSLDAGMPLSLLFLFLEHALFGVALSIQFFIADEPVEVRDARRSRALKFCRLFSFRTSPN</sequence>
<organism evidence="9 10">
    <name type="scientific">Calicophoron daubneyi</name>
    <name type="common">Rumen fluke</name>
    <name type="synonym">Paramphistomum daubneyi</name>
    <dbReference type="NCBI Taxonomy" id="300641"/>
    <lineage>
        <taxon>Eukaryota</taxon>
        <taxon>Metazoa</taxon>
        <taxon>Spiralia</taxon>
        <taxon>Lophotrochozoa</taxon>
        <taxon>Platyhelminthes</taxon>
        <taxon>Trematoda</taxon>
        <taxon>Digenea</taxon>
        <taxon>Plagiorchiida</taxon>
        <taxon>Pronocephalata</taxon>
        <taxon>Paramphistomoidea</taxon>
        <taxon>Paramphistomidae</taxon>
        <taxon>Calicophoron</taxon>
    </lineage>
</organism>
<evidence type="ECO:0000256" key="2">
    <source>
        <dbReference type="ARBA" id="ARBA00009671"/>
    </source>
</evidence>
<feature type="transmembrane region" description="Helical" evidence="7">
    <location>
        <begin position="570"/>
        <end position="592"/>
    </location>
</feature>
<proteinExistence type="inferred from homology"/>
<comment type="caution">
    <text evidence="9">The sequence shown here is derived from an EMBL/GenBank/DDBJ whole genome shotgun (WGS) entry which is preliminary data.</text>
</comment>
<dbReference type="InterPro" id="IPR001190">
    <property type="entry name" value="SRCR"/>
</dbReference>
<comment type="caution">
    <text evidence="6 7">Lacks conserved residue(s) required for the propagation of feature annotation.</text>
</comment>
<name>A0AAV2TT09_CALDB</name>
<evidence type="ECO:0000256" key="7">
    <source>
        <dbReference type="RuleBase" id="RU280814"/>
    </source>
</evidence>
<dbReference type="Proteomes" id="UP001497525">
    <property type="component" value="Unassembled WGS sequence"/>
</dbReference>
<feature type="transmembrane region" description="Helical" evidence="7">
    <location>
        <begin position="228"/>
        <end position="252"/>
    </location>
</feature>
<dbReference type="GO" id="GO:0016020">
    <property type="term" value="C:membrane"/>
    <property type="evidence" value="ECO:0007669"/>
    <property type="project" value="UniProtKB-SubCell"/>
</dbReference>
<dbReference type="AlphaFoldDB" id="A0AAV2TT09"/>
<dbReference type="PANTHER" id="PTHR12308:SF73">
    <property type="entry name" value="ANOCTAMIN"/>
    <property type="match status" value="1"/>
</dbReference>
<feature type="transmembrane region" description="Helical" evidence="7">
    <location>
        <begin position="636"/>
        <end position="661"/>
    </location>
</feature>
<keyword evidence="5 7" id="KW-0472">Membrane</keyword>
<evidence type="ECO:0000256" key="1">
    <source>
        <dbReference type="ARBA" id="ARBA00004141"/>
    </source>
</evidence>
<feature type="domain" description="SRCR" evidence="8">
    <location>
        <begin position="249"/>
        <end position="301"/>
    </location>
</feature>
<evidence type="ECO:0000259" key="8">
    <source>
        <dbReference type="PROSITE" id="PS50287"/>
    </source>
</evidence>
<dbReference type="InterPro" id="IPR049452">
    <property type="entry name" value="Anoctamin_TM"/>
</dbReference>
<dbReference type="PROSITE" id="PS50287">
    <property type="entry name" value="SRCR_2"/>
    <property type="match status" value="1"/>
</dbReference>
<evidence type="ECO:0000256" key="4">
    <source>
        <dbReference type="ARBA" id="ARBA00022989"/>
    </source>
</evidence>
<dbReference type="InterPro" id="IPR007632">
    <property type="entry name" value="Anoctamin"/>
</dbReference>
<keyword evidence="4 7" id="KW-1133">Transmembrane helix</keyword>
<keyword evidence="3 7" id="KW-0812">Transmembrane</keyword>
<evidence type="ECO:0000313" key="9">
    <source>
        <dbReference type="EMBL" id="CAL5139091.1"/>
    </source>
</evidence>
<feature type="transmembrane region" description="Helical" evidence="7">
    <location>
        <begin position="356"/>
        <end position="378"/>
    </location>
</feature>
<evidence type="ECO:0000256" key="6">
    <source>
        <dbReference type="PROSITE-ProRule" id="PRU00196"/>
    </source>
</evidence>
<dbReference type="EMBL" id="CAXLJL010000589">
    <property type="protein sequence ID" value="CAL5139091.1"/>
    <property type="molecule type" value="Genomic_DNA"/>
</dbReference>
<feature type="transmembrane region" description="Helical" evidence="7">
    <location>
        <begin position="272"/>
        <end position="293"/>
    </location>
</feature>
<reference evidence="9" key="1">
    <citation type="submission" date="2024-06" db="EMBL/GenBank/DDBJ databases">
        <authorList>
            <person name="Liu X."/>
            <person name="Lenzi L."/>
            <person name="Haldenby T S."/>
            <person name="Uol C."/>
        </authorList>
    </citation>
    <scope>NUCLEOTIDE SEQUENCE</scope>
</reference>
<dbReference type="PANTHER" id="PTHR12308">
    <property type="entry name" value="ANOCTAMIN"/>
    <property type="match status" value="1"/>
</dbReference>
<comment type="subcellular location">
    <subcellularLocation>
        <location evidence="1 7">Membrane</location>
        <topology evidence="1 7">Multi-pass membrane protein</topology>
    </subcellularLocation>
</comment>
<protein>
    <recommendedName>
        <fullName evidence="7">Anoctamin</fullName>
    </recommendedName>
</protein>
<evidence type="ECO:0000313" key="10">
    <source>
        <dbReference type="Proteomes" id="UP001497525"/>
    </source>
</evidence>
<dbReference type="Pfam" id="PF04547">
    <property type="entry name" value="Anoctamin"/>
    <property type="match status" value="1"/>
</dbReference>
<dbReference type="GO" id="GO:0005254">
    <property type="term" value="F:chloride channel activity"/>
    <property type="evidence" value="ECO:0007669"/>
    <property type="project" value="TreeGrafter"/>
</dbReference>